<sequence length="318" mass="36098">MTSKLKVGISACLMGQKVRFNAGHKRSDFCERVLATQADFIPICPEVAIGLPVPRPAIRLVRSEDIIKVVPSQEPSEGVDYAQALTDVGRNFMQRHPDLDGFVFMNDSPSCGPANVKTYRTNGYQADKKGVGLFALAVQKANPLLPFEDAGRLNDLVIRENFMVRLSVYRQWRLLNNESLTMGKLIKFYSPYKYQLMAHSQSHYRAVGKLLANHERLPVDNVAVKFIELLMDGLKKLADRKSHSNVLLHLLGYFKRFVDAEDRQELLCAIDQYRLGVTPLVAPLTLFKHHLKRSSDDYLRNQTYWAPHAPELGLRSFI</sequence>
<accession>A0ABV8UYP1</accession>
<name>A0ABV8UYP1_9GAMM</name>
<dbReference type="Proteomes" id="UP001595840">
    <property type="component" value="Unassembled WGS sequence"/>
</dbReference>
<dbReference type="InterPro" id="IPR007553">
    <property type="entry name" value="2-thiour_desulf"/>
</dbReference>
<dbReference type="EMBL" id="JBHSCX010000001">
    <property type="protein sequence ID" value="MFC4360799.1"/>
    <property type="molecule type" value="Genomic_DNA"/>
</dbReference>
<evidence type="ECO:0000259" key="1">
    <source>
        <dbReference type="Pfam" id="PF08349"/>
    </source>
</evidence>
<gene>
    <name evidence="2" type="ORF">ACFOX3_00725</name>
</gene>
<keyword evidence="3" id="KW-1185">Reference proteome</keyword>
<dbReference type="InterPro" id="IPR013560">
    <property type="entry name" value="DUF1722"/>
</dbReference>
<dbReference type="PIRSF" id="PIRSF037004">
    <property type="entry name" value="UCP037004"/>
    <property type="match status" value="1"/>
</dbReference>
<reference evidence="3" key="1">
    <citation type="journal article" date="2019" name="Int. J. Syst. Evol. Microbiol.">
        <title>The Global Catalogue of Microorganisms (GCM) 10K type strain sequencing project: providing services to taxonomists for standard genome sequencing and annotation.</title>
        <authorList>
            <consortium name="The Broad Institute Genomics Platform"/>
            <consortium name="The Broad Institute Genome Sequencing Center for Infectious Disease"/>
            <person name="Wu L."/>
            <person name="Ma J."/>
        </authorList>
    </citation>
    <scope>NUCLEOTIDE SEQUENCE [LARGE SCALE GENOMIC DNA]</scope>
    <source>
        <strain evidence="3">CECT 8570</strain>
    </source>
</reference>
<dbReference type="PANTHER" id="PTHR30087:SF0">
    <property type="entry name" value="INNER MEMBRANE PROTEIN"/>
    <property type="match status" value="1"/>
</dbReference>
<evidence type="ECO:0000313" key="3">
    <source>
        <dbReference type="Proteomes" id="UP001595840"/>
    </source>
</evidence>
<dbReference type="Pfam" id="PF08349">
    <property type="entry name" value="DUF1722"/>
    <property type="match status" value="1"/>
</dbReference>
<protein>
    <submittedName>
        <fullName evidence="2">YbgA family protein</fullName>
    </submittedName>
</protein>
<evidence type="ECO:0000313" key="2">
    <source>
        <dbReference type="EMBL" id="MFC4360799.1"/>
    </source>
</evidence>
<dbReference type="InterPro" id="IPR017087">
    <property type="entry name" value="UCP037004"/>
</dbReference>
<feature type="domain" description="DUF1722" evidence="1">
    <location>
        <begin position="193"/>
        <end position="308"/>
    </location>
</feature>
<comment type="caution">
    <text evidence="2">The sequence shown here is derived from an EMBL/GenBank/DDBJ whole genome shotgun (WGS) entry which is preliminary data.</text>
</comment>
<dbReference type="Pfam" id="PF04463">
    <property type="entry name" value="2-thiour_desulf"/>
    <property type="match status" value="1"/>
</dbReference>
<proteinExistence type="predicted"/>
<dbReference type="PANTHER" id="PTHR30087">
    <property type="entry name" value="INNER MEMBRANE PROTEIN"/>
    <property type="match status" value="1"/>
</dbReference>
<dbReference type="RefSeq" id="WP_290264657.1">
    <property type="nucleotide sequence ID" value="NZ_JAUFQG010000006.1"/>
</dbReference>
<organism evidence="2 3">
    <name type="scientific">Simiduia curdlanivorans</name>
    <dbReference type="NCBI Taxonomy" id="1492769"/>
    <lineage>
        <taxon>Bacteria</taxon>
        <taxon>Pseudomonadati</taxon>
        <taxon>Pseudomonadota</taxon>
        <taxon>Gammaproteobacteria</taxon>
        <taxon>Cellvibrionales</taxon>
        <taxon>Cellvibrionaceae</taxon>
        <taxon>Simiduia</taxon>
    </lineage>
</organism>